<evidence type="ECO:0000313" key="3">
    <source>
        <dbReference type="Proteomes" id="UP000283855"/>
    </source>
</evidence>
<name>A0A413T2G5_9BACT</name>
<organism evidence="2 3">
    <name type="scientific">Phocaeicola coprophilus</name>
    <dbReference type="NCBI Taxonomy" id="387090"/>
    <lineage>
        <taxon>Bacteria</taxon>
        <taxon>Pseudomonadati</taxon>
        <taxon>Bacteroidota</taxon>
        <taxon>Bacteroidia</taxon>
        <taxon>Bacteroidales</taxon>
        <taxon>Bacteroidaceae</taxon>
        <taxon>Phocaeicola</taxon>
    </lineage>
</organism>
<accession>A0A413T2G5</accession>
<reference evidence="2 3" key="1">
    <citation type="submission" date="2018-08" db="EMBL/GenBank/DDBJ databases">
        <title>A genome reference for cultivated species of the human gut microbiota.</title>
        <authorList>
            <person name="Zou Y."/>
            <person name="Xue W."/>
            <person name="Luo G."/>
        </authorList>
    </citation>
    <scope>NUCLEOTIDE SEQUENCE [LARGE SCALE GENOMIC DNA]</scope>
    <source>
        <strain evidence="2 3">AM42-38</strain>
    </source>
</reference>
<feature type="domain" description="DUF306" evidence="1">
    <location>
        <begin position="31"/>
        <end position="135"/>
    </location>
</feature>
<dbReference type="Proteomes" id="UP000283855">
    <property type="component" value="Unassembled WGS sequence"/>
</dbReference>
<dbReference type="RefSeq" id="WP_008144430.1">
    <property type="nucleotide sequence ID" value="NZ_CABJGD010000007.1"/>
</dbReference>
<dbReference type="PANTHER" id="PTHR35535:SF1">
    <property type="entry name" value="HEAT SHOCK PROTEIN HSLJ"/>
    <property type="match status" value="1"/>
</dbReference>
<dbReference type="EMBL" id="QSFT01000007">
    <property type="protein sequence ID" value="RHA77260.1"/>
    <property type="molecule type" value="Genomic_DNA"/>
</dbReference>
<dbReference type="GeneID" id="78403683"/>
<proteinExistence type="predicted"/>
<evidence type="ECO:0000313" key="2">
    <source>
        <dbReference type="EMBL" id="RHA77260.1"/>
    </source>
</evidence>
<dbReference type="InterPro" id="IPR005184">
    <property type="entry name" value="DUF306_Meta_HslJ"/>
</dbReference>
<dbReference type="PANTHER" id="PTHR35535">
    <property type="entry name" value="HEAT SHOCK PROTEIN HSLJ"/>
    <property type="match status" value="1"/>
</dbReference>
<dbReference type="InterPro" id="IPR038670">
    <property type="entry name" value="HslJ-like_sf"/>
</dbReference>
<dbReference type="InterPro" id="IPR053147">
    <property type="entry name" value="Hsp_HslJ-like"/>
</dbReference>
<comment type="caution">
    <text evidence="2">The sequence shown here is derived from an EMBL/GenBank/DDBJ whole genome shotgun (WGS) entry which is preliminary data.</text>
</comment>
<gene>
    <name evidence="2" type="ORF">DW921_05105</name>
</gene>
<dbReference type="Gene3D" id="2.40.128.270">
    <property type="match status" value="2"/>
</dbReference>
<evidence type="ECO:0000259" key="1">
    <source>
        <dbReference type="Pfam" id="PF03724"/>
    </source>
</evidence>
<protein>
    <submittedName>
        <fullName evidence="2">META domain-containing protein</fullName>
    </submittedName>
</protein>
<dbReference type="PROSITE" id="PS51257">
    <property type="entry name" value="PROKAR_LIPOPROTEIN"/>
    <property type="match status" value="1"/>
</dbReference>
<sequence>MKKMFSSVAVVCAALMMASCGSGKNAVAVDLSGEWNIVEVNGQQLSGDSDPFIGFDMEGKRIYGNAGCNRMMGAFELDSVNAGKIKLTQMGMTRMMCPDMETERVVTEALNKVAGYTGTEAGVALTDAEGKELVILQKREQKVLSLADLAGEWKIATVDGAEVVVGKEDKVPFLAFDTAEMRVHGNAGCNLINGGFSQEEGQPASLRFSQMISTMMAGPNMELEGKILKAIDQVRSFAAGENGVIILQDAEGNAVLTLVKNTEGKLSE</sequence>
<dbReference type="Pfam" id="PF03724">
    <property type="entry name" value="META"/>
    <property type="match status" value="2"/>
</dbReference>
<dbReference type="AlphaFoldDB" id="A0A413T2G5"/>
<feature type="domain" description="DUF306" evidence="1">
    <location>
        <begin position="148"/>
        <end position="258"/>
    </location>
</feature>